<evidence type="ECO:0000256" key="4">
    <source>
        <dbReference type="ARBA" id="ARBA00022737"/>
    </source>
</evidence>
<dbReference type="Gene3D" id="4.10.400.10">
    <property type="entry name" value="Low-density Lipoprotein Receptor"/>
    <property type="match status" value="2"/>
</dbReference>
<dbReference type="OrthoDB" id="9988974at2759"/>
<dbReference type="AlphaFoldDB" id="A0A9X6RK98"/>
<evidence type="ECO:0000256" key="8">
    <source>
        <dbReference type="ARBA" id="ARBA00023170"/>
    </source>
</evidence>
<dbReference type="SMART" id="SM00192">
    <property type="entry name" value="LDLa"/>
    <property type="match status" value="2"/>
</dbReference>
<protein>
    <submittedName>
        <fullName evidence="12">Uncharacterized protein</fullName>
    </submittedName>
</protein>
<evidence type="ECO:0000256" key="1">
    <source>
        <dbReference type="ARBA" id="ARBA00004167"/>
    </source>
</evidence>
<sequence>MHCSFALLLLATASLLQVCQCGVSPNSRNEDVPAWTGVSELPVHRADGVASVMDSKTASTGETLQKGLTNCKQKNGEVGYQCLNVTGELCWTVDWKCDGGWDCADGRDEDGCPDDVRGLQAIAVASMKPVDYPLCRRTNGELGFSCRPGGYCLPSSFKCDGSNDCPDGSDESNCPSAGKALFNQ</sequence>
<dbReference type="SUPFAM" id="SSF57424">
    <property type="entry name" value="LDL receptor-like module"/>
    <property type="match status" value="2"/>
</dbReference>
<dbReference type="Proteomes" id="UP000192578">
    <property type="component" value="Unassembled WGS sequence"/>
</dbReference>
<evidence type="ECO:0000256" key="9">
    <source>
        <dbReference type="ARBA" id="ARBA00023180"/>
    </source>
</evidence>
<name>A0A9X6RK98_HYPEX</name>
<accession>A0A9X6RK98</accession>
<evidence type="ECO:0000313" key="13">
    <source>
        <dbReference type="Proteomes" id="UP000192578"/>
    </source>
</evidence>
<dbReference type="PRINTS" id="PR00261">
    <property type="entry name" value="LDLRECEPTOR"/>
</dbReference>
<feature type="signal peptide" evidence="11">
    <location>
        <begin position="1"/>
        <end position="21"/>
    </location>
</feature>
<evidence type="ECO:0000256" key="2">
    <source>
        <dbReference type="ARBA" id="ARBA00004308"/>
    </source>
</evidence>
<organism evidence="12 13">
    <name type="scientific">Hypsibius exemplaris</name>
    <name type="common">Freshwater tardigrade</name>
    <dbReference type="NCBI Taxonomy" id="2072580"/>
    <lineage>
        <taxon>Eukaryota</taxon>
        <taxon>Metazoa</taxon>
        <taxon>Ecdysozoa</taxon>
        <taxon>Tardigrada</taxon>
        <taxon>Eutardigrada</taxon>
        <taxon>Parachela</taxon>
        <taxon>Hypsibioidea</taxon>
        <taxon>Hypsibiidae</taxon>
        <taxon>Hypsibius</taxon>
    </lineage>
</organism>
<keyword evidence="6" id="KW-0472">Membrane</keyword>
<comment type="caution">
    <text evidence="12">The sequence shown here is derived from an EMBL/GenBank/DDBJ whole genome shotgun (WGS) entry which is preliminary data.</text>
</comment>
<keyword evidence="4" id="KW-0677">Repeat</keyword>
<feature type="disulfide bond" evidence="10">
    <location>
        <begin position="97"/>
        <end position="112"/>
    </location>
</feature>
<evidence type="ECO:0000313" key="12">
    <source>
        <dbReference type="EMBL" id="OWA50839.1"/>
    </source>
</evidence>
<evidence type="ECO:0000256" key="6">
    <source>
        <dbReference type="ARBA" id="ARBA00023136"/>
    </source>
</evidence>
<dbReference type="PROSITE" id="PS01209">
    <property type="entry name" value="LDLRA_1"/>
    <property type="match status" value="1"/>
</dbReference>
<comment type="subcellular location">
    <subcellularLocation>
        <location evidence="2">Endomembrane system</location>
    </subcellularLocation>
    <subcellularLocation>
        <location evidence="1">Membrane</location>
        <topology evidence="1">Single-pass membrane protein</topology>
    </subcellularLocation>
</comment>
<gene>
    <name evidence="12" type="ORF">BV898_15344</name>
</gene>
<keyword evidence="13" id="KW-1185">Reference proteome</keyword>
<reference evidence="13" key="1">
    <citation type="submission" date="2017-01" db="EMBL/GenBank/DDBJ databases">
        <title>Comparative genomics of anhydrobiosis in the tardigrade Hypsibius dujardini.</title>
        <authorList>
            <person name="Yoshida Y."/>
            <person name="Koutsovoulos G."/>
            <person name="Laetsch D."/>
            <person name="Stevens L."/>
            <person name="Kumar S."/>
            <person name="Horikawa D."/>
            <person name="Ishino K."/>
            <person name="Komine S."/>
            <person name="Tomita M."/>
            <person name="Blaxter M."/>
            <person name="Arakawa K."/>
        </authorList>
    </citation>
    <scope>NUCLEOTIDE SEQUENCE [LARGE SCALE GENOMIC DNA]</scope>
    <source>
        <strain evidence="13">Z151</strain>
    </source>
</reference>
<dbReference type="Pfam" id="PF00057">
    <property type="entry name" value="Ldl_recept_a"/>
    <property type="match status" value="1"/>
</dbReference>
<dbReference type="InterPro" id="IPR002172">
    <property type="entry name" value="LDrepeatLR_classA_rpt"/>
</dbReference>
<evidence type="ECO:0000256" key="5">
    <source>
        <dbReference type="ARBA" id="ARBA00022989"/>
    </source>
</evidence>
<dbReference type="EMBL" id="MTYJ01000204">
    <property type="protein sequence ID" value="OWA50839.1"/>
    <property type="molecule type" value="Genomic_DNA"/>
</dbReference>
<keyword evidence="8" id="KW-0675">Receptor</keyword>
<keyword evidence="5" id="KW-1133">Transmembrane helix</keyword>
<dbReference type="InterPro" id="IPR050685">
    <property type="entry name" value="LDLR"/>
</dbReference>
<dbReference type="InterPro" id="IPR023415">
    <property type="entry name" value="LDLR_class-A_CS"/>
</dbReference>
<evidence type="ECO:0000256" key="10">
    <source>
        <dbReference type="PROSITE-ProRule" id="PRU00124"/>
    </source>
</evidence>
<dbReference type="CDD" id="cd00112">
    <property type="entry name" value="LDLa"/>
    <property type="match status" value="1"/>
</dbReference>
<keyword evidence="9" id="KW-0325">Glycoprotein</keyword>
<dbReference type="PANTHER" id="PTHR24270:SF62">
    <property type="entry name" value="LOW-DENSITY LIPOPROTEIN RECEPTOR-RELATED PROTEIN 2"/>
    <property type="match status" value="1"/>
</dbReference>
<dbReference type="GO" id="GO:0016192">
    <property type="term" value="P:vesicle-mediated transport"/>
    <property type="evidence" value="ECO:0007669"/>
    <property type="project" value="UniProtKB-ARBA"/>
</dbReference>
<dbReference type="PANTHER" id="PTHR24270">
    <property type="entry name" value="LOW-DENSITY LIPOPROTEIN RECEPTOR-RELATED"/>
    <property type="match status" value="1"/>
</dbReference>
<feature type="chain" id="PRO_5040895862" evidence="11">
    <location>
        <begin position="22"/>
        <end position="184"/>
    </location>
</feature>
<evidence type="ECO:0000256" key="11">
    <source>
        <dbReference type="SAM" id="SignalP"/>
    </source>
</evidence>
<keyword evidence="11" id="KW-0732">Signal</keyword>
<keyword evidence="7 10" id="KW-1015">Disulfide bond</keyword>
<keyword evidence="3" id="KW-0812">Transmembrane</keyword>
<dbReference type="PROSITE" id="PS50068">
    <property type="entry name" value="LDLRA_2"/>
    <property type="match status" value="2"/>
</dbReference>
<dbReference type="FunFam" id="4.10.400.10:FF:000045">
    <property type="entry name" value="Low-density lipoprotein receptor-related protein 2"/>
    <property type="match status" value="1"/>
</dbReference>
<evidence type="ECO:0000256" key="7">
    <source>
        <dbReference type="ARBA" id="ARBA00023157"/>
    </source>
</evidence>
<dbReference type="GO" id="GO:0012505">
    <property type="term" value="C:endomembrane system"/>
    <property type="evidence" value="ECO:0007669"/>
    <property type="project" value="UniProtKB-SubCell"/>
</dbReference>
<proteinExistence type="predicted"/>
<dbReference type="InterPro" id="IPR036055">
    <property type="entry name" value="LDL_receptor-like_sf"/>
</dbReference>
<comment type="caution">
    <text evidence="10">Lacks conserved residue(s) required for the propagation of feature annotation.</text>
</comment>
<feature type="disulfide bond" evidence="10">
    <location>
        <begin position="159"/>
        <end position="174"/>
    </location>
</feature>
<evidence type="ECO:0000256" key="3">
    <source>
        <dbReference type="ARBA" id="ARBA00022692"/>
    </source>
</evidence>
<dbReference type="GO" id="GO:0005886">
    <property type="term" value="C:plasma membrane"/>
    <property type="evidence" value="ECO:0007669"/>
    <property type="project" value="TreeGrafter"/>
</dbReference>